<evidence type="ECO:0000256" key="3">
    <source>
        <dbReference type="ARBA" id="ARBA00022763"/>
    </source>
</evidence>
<comment type="similarity">
    <text evidence="1 7">Belongs to the RecO family.</text>
</comment>
<keyword evidence="10" id="KW-1185">Reference proteome</keyword>
<comment type="function">
    <text evidence="7">Involved in DNA repair and RecF pathway recombination.</text>
</comment>
<dbReference type="InterPro" id="IPR022572">
    <property type="entry name" value="DNA_rep/recomb_RecO_N"/>
</dbReference>
<evidence type="ECO:0000256" key="5">
    <source>
        <dbReference type="ARBA" id="ARBA00023204"/>
    </source>
</evidence>
<dbReference type="NCBIfam" id="TIGR00613">
    <property type="entry name" value="reco"/>
    <property type="match status" value="1"/>
</dbReference>
<evidence type="ECO:0000256" key="2">
    <source>
        <dbReference type="ARBA" id="ARBA00021310"/>
    </source>
</evidence>
<evidence type="ECO:0000256" key="6">
    <source>
        <dbReference type="ARBA" id="ARBA00033409"/>
    </source>
</evidence>
<dbReference type="PANTHER" id="PTHR33991">
    <property type="entry name" value="DNA REPAIR PROTEIN RECO"/>
    <property type="match status" value="1"/>
</dbReference>
<dbReference type="HAMAP" id="MF_00201">
    <property type="entry name" value="RecO"/>
    <property type="match status" value="1"/>
</dbReference>
<organism evidence="9 10">
    <name type="scientific">Bacteroides sedimenti</name>
    <dbReference type="NCBI Taxonomy" id="2136147"/>
    <lineage>
        <taxon>Bacteria</taxon>
        <taxon>Pseudomonadati</taxon>
        <taxon>Bacteroidota</taxon>
        <taxon>Bacteroidia</taxon>
        <taxon>Bacteroidales</taxon>
        <taxon>Bacteroidaceae</taxon>
        <taxon>Bacteroides</taxon>
    </lineage>
</organism>
<accession>A0ABN6ZEV2</accession>
<dbReference type="Gene3D" id="2.40.50.140">
    <property type="entry name" value="Nucleic acid-binding proteins"/>
    <property type="match status" value="1"/>
</dbReference>
<protein>
    <recommendedName>
        <fullName evidence="2 7">DNA repair protein RecO</fullName>
    </recommendedName>
    <alternativeName>
        <fullName evidence="6 7">Recombination protein O</fullName>
    </alternativeName>
</protein>
<evidence type="ECO:0000259" key="8">
    <source>
        <dbReference type="Pfam" id="PF11967"/>
    </source>
</evidence>
<dbReference type="SUPFAM" id="SSF50249">
    <property type="entry name" value="Nucleic acid-binding proteins"/>
    <property type="match status" value="1"/>
</dbReference>
<evidence type="ECO:0000256" key="1">
    <source>
        <dbReference type="ARBA" id="ARBA00007452"/>
    </source>
</evidence>
<feature type="domain" description="DNA replication/recombination mediator RecO N-terminal" evidence="8">
    <location>
        <begin position="1"/>
        <end position="78"/>
    </location>
</feature>
<reference evidence="9 10" key="1">
    <citation type="submission" date="2023-04" db="EMBL/GenBank/DDBJ databases">
        <title>Draft genome sequence of acteroides sedimenti strain YN3PY1.</title>
        <authorList>
            <person name="Yoshida N."/>
        </authorList>
    </citation>
    <scope>NUCLEOTIDE SEQUENCE [LARGE SCALE GENOMIC DNA]</scope>
    <source>
        <strain evidence="9 10">YN3PY1</strain>
    </source>
</reference>
<gene>
    <name evidence="7 9" type="primary">recO</name>
    <name evidence="9" type="ORF">BSYN_24360</name>
</gene>
<dbReference type="InterPro" id="IPR037278">
    <property type="entry name" value="ARFGAP/RecO"/>
</dbReference>
<evidence type="ECO:0000313" key="9">
    <source>
        <dbReference type="EMBL" id="BEH00172.1"/>
    </source>
</evidence>
<evidence type="ECO:0000256" key="7">
    <source>
        <dbReference type="HAMAP-Rule" id="MF_00201"/>
    </source>
</evidence>
<sequence>MLQKTIGIVLHSIKYNDTTNIVELYTELSGRASFLIKIPRSRKSGVKPALFQPLSIMELEVENRPTSNLQRIKEARSYYPFASLPFDPYKSAIALFLAEFLYRALREEAENHPLFAYLVHSIQWLDGQEKGFANFHLVFLMRLSRFLGLYPNLENYQAGDYFDLLNGCFVTKRPFHNSFIEPTDAARLEKLMRMNYDTMHLFGMSRVERNRCLQTIIDYYRLHLPEFPELKSLDVLKELFD</sequence>
<dbReference type="EMBL" id="AP028055">
    <property type="protein sequence ID" value="BEH00172.1"/>
    <property type="molecule type" value="Genomic_DNA"/>
</dbReference>
<dbReference type="Gene3D" id="1.20.1440.120">
    <property type="entry name" value="Recombination protein O, C-terminal domain"/>
    <property type="match status" value="1"/>
</dbReference>
<dbReference type="InterPro" id="IPR042242">
    <property type="entry name" value="RecO_C"/>
</dbReference>
<dbReference type="Pfam" id="PF11967">
    <property type="entry name" value="RecO_N"/>
    <property type="match status" value="1"/>
</dbReference>
<keyword evidence="4 7" id="KW-0233">DNA recombination</keyword>
<evidence type="ECO:0000256" key="4">
    <source>
        <dbReference type="ARBA" id="ARBA00023172"/>
    </source>
</evidence>
<proteinExistence type="inferred from homology"/>
<dbReference type="RefSeq" id="WP_353331286.1">
    <property type="nucleotide sequence ID" value="NZ_AP028055.1"/>
</dbReference>
<keyword evidence="5 7" id="KW-0234">DNA repair</keyword>
<keyword evidence="3 7" id="KW-0227">DNA damage</keyword>
<dbReference type="PANTHER" id="PTHR33991:SF1">
    <property type="entry name" value="DNA REPAIR PROTEIN RECO"/>
    <property type="match status" value="1"/>
</dbReference>
<dbReference type="Pfam" id="PF02565">
    <property type="entry name" value="RecO_C"/>
    <property type="match status" value="1"/>
</dbReference>
<name>A0ABN6ZEV2_9BACE</name>
<dbReference type="InterPro" id="IPR003717">
    <property type="entry name" value="RecO"/>
</dbReference>
<dbReference type="SUPFAM" id="SSF57863">
    <property type="entry name" value="ArfGap/RecO-like zinc finger"/>
    <property type="match status" value="1"/>
</dbReference>
<dbReference type="InterPro" id="IPR012340">
    <property type="entry name" value="NA-bd_OB-fold"/>
</dbReference>
<evidence type="ECO:0000313" key="10">
    <source>
        <dbReference type="Proteomes" id="UP001496674"/>
    </source>
</evidence>
<dbReference type="Proteomes" id="UP001496674">
    <property type="component" value="Chromosome"/>
</dbReference>